<dbReference type="Pfam" id="PF03105">
    <property type="entry name" value="SPX"/>
    <property type="match status" value="1"/>
</dbReference>
<dbReference type="PANTHER" id="PTHR10783">
    <property type="entry name" value="XENOTROPIC AND POLYTROPIC RETROVIRUS RECEPTOR 1-RELATED"/>
    <property type="match status" value="1"/>
</dbReference>
<dbReference type="Proteomes" id="UP001221757">
    <property type="component" value="Unassembled WGS sequence"/>
</dbReference>
<sequence length="275" mass="31328">MPSSSAAEQSQRREPFPRSQTLPLTGSIHSQKSDRGRAPSFPRMFSSSNSKTRRFSVVGPKPHPYSELPLRDLMPLLSPPELAFFSTLDAELDKIETFYIAREKEMQIRTKLLEQQLTELTEHRKLFDAAHASSSAWTSAMNPAAILNLKSKLLREEEAIKYAKNKGKSAVDKTVGKSSHSATSSVTNFTQERGTTETEHVTVRLDPDEYYDAKHKLKKAVLEHYRGLEVLHNYRILNLTGIRKALKKFQKVTKIAAQNAYMTEKVWTKRLLRLK</sequence>
<feature type="region of interest" description="Disordered" evidence="1">
    <location>
        <begin position="1"/>
        <end position="60"/>
    </location>
</feature>
<feature type="region of interest" description="Disordered" evidence="1">
    <location>
        <begin position="173"/>
        <end position="199"/>
    </location>
</feature>
<proteinExistence type="predicted"/>
<dbReference type="GO" id="GO:0005794">
    <property type="term" value="C:Golgi apparatus"/>
    <property type="evidence" value="ECO:0007669"/>
    <property type="project" value="TreeGrafter"/>
</dbReference>
<protein>
    <submittedName>
        <fullName evidence="3">SPX domain-containing protein</fullName>
    </submittedName>
</protein>
<feature type="domain" description="SPX" evidence="2">
    <location>
        <begin position="1"/>
        <end position="263"/>
    </location>
</feature>
<comment type="caution">
    <text evidence="3">The sequence shown here is derived from an EMBL/GenBank/DDBJ whole genome shotgun (WGS) entry which is preliminary data.</text>
</comment>
<dbReference type="GO" id="GO:0006817">
    <property type="term" value="P:phosphate ion transport"/>
    <property type="evidence" value="ECO:0007669"/>
    <property type="project" value="TreeGrafter"/>
</dbReference>
<organism evidence="3 4">
    <name type="scientific">Mycena rosella</name>
    <name type="common">Pink bonnet</name>
    <name type="synonym">Agaricus rosellus</name>
    <dbReference type="NCBI Taxonomy" id="1033263"/>
    <lineage>
        <taxon>Eukaryota</taxon>
        <taxon>Fungi</taxon>
        <taxon>Dikarya</taxon>
        <taxon>Basidiomycota</taxon>
        <taxon>Agaricomycotina</taxon>
        <taxon>Agaricomycetes</taxon>
        <taxon>Agaricomycetidae</taxon>
        <taxon>Agaricales</taxon>
        <taxon>Marasmiineae</taxon>
        <taxon>Mycenaceae</taxon>
        <taxon>Mycena</taxon>
    </lineage>
</organism>
<evidence type="ECO:0000313" key="4">
    <source>
        <dbReference type="Proteomes" id="UP001221757"/>
    </source>
</evidence>
<evidence type="ECO:0000313" key="3">
    <source>
        <dbReference type="EMBL" id="KAJ7682999.1"/>
    </source>
</evidence>
<accession>A0AAD7D774</accession>
<dbReference type="AlphaFoldDB" id="A0AAD7D774"/>
<feature type="compositionally biased region" description="Polar residues" evidence="1">
    <location>
        <begin position="176"/>
        <end position="193"/>
    </location>
</feature>
<dbReference type="EMBL" id="JARKIE010000112">
    <property type="protein sequence ID" value="KAJ7682999.1"/>
    <property type="molecule type" value="Genomic_DNA"/>
</dbReference>
<dbReference type="InterPro" id="IPR004331">
    <property type="entry name" value="SPX_dom"/>
</dbReference>
<dbReference type="PROSITE" id="PS51382">
    <property type="entry name" value="SPX"/>
    <property type="match status" value="1"/>
</dbReference>
<keyword evidence="4" id="KW-1185">Reference proteome</keyword>
<gene>
    <name evidence="3" type="ORF">B0H17DRAFT_46803</name>
</gene>
<dbReference type="GO" id="GO:0000822">
    <property type="term" value="F:inositol hexakisphosphate binding"/>
    <property type="evidence" value="ECO:0007669"/>
    <property type="project" value="TreeGrafter"/>
</dbReference>
<dbReference type="GO" id="GO:0005886">
    <property type="term" value="C:plasma membrane"/>
    <property type="evidence" value="ECO:0007669"/>
    <property type="project" value="TreeGrafter"/>
</dbReference>
<dbReference type="GO" id="GO:0016036">
    <property type="term" value="P:cellular response to phosphate starvation"/>
    <property type="evidence" value="ECO:0007669"/>
    <property type="project" value="TreeGrafter"/>
</dbReference>
<feature type="compositionally biased region" description="Polar residues" evidence="1">
    <location>
        <begin position="18"/>
        <end position="30"/>
    </location>
</feature>
<name>A0AAD7D774_MYCRO</name>
<evidence type="ECO:0000259" key="2">
    <source>
        <dbReference type="PROSITE" id="PS51382"/>
    </source>
</evidence>
<evidence type="ECO:0000256" key="1">
    <source>
        <dbReference type="SAM" id="MobiDB-lite"/>
    </source>
</evidence>
<reference evidence="3" key="1">
    <citation type="submission" date="2023-03" db="EMBL/GenBank/DDBJ databases">
        <title>Massive genome expansion in bonnet fungi (Mycena s.s.) driven by repeated elements and novel gene families across ecological guilds.</title>
        <authorList>
            <consortium name="Lawrence Berkeley National Laboratory"/>
            <person name="Harder C.B."/>
            <person name="Miyauchi S."/>
            <person name="Viragh M."/>
            <person name="Kuo A."/>
            <person name="Thoen E."/>
            <person name="Andreopoulos B."/>
            <person name="Lu D."/>
            <person name="Skrede I."/>
            <person name="Drula E."/>
            <person name="Henrissat B."/>
            <person name="Morin E."/>
            <person name="Kohler A."/>
            <person name="Barry K."/>
            <person name="LaButti K."/>
            <person name="Morin E."/>
            <person name="Salamov A."/>
            <person name="Lipzen A."/>
            <person name="Mereny Z."/>
            <person name="Hegedus B."/>
            <person name="Baldrian P."/>
            <person name="Stursova M."/>
            <person name="Weitz H."/>
            <person name="Taylor A."/>
            <person name="Grigoriev I.V."/>
            <person name="Nagy L.G."/>
            <person name="Martin F."/>
            <person name="Kauserud H."/>
        </authorList>
    </citation>
    <scope>NUCLEOTIDE SEQUENCE</scope>
    <source>
        <strain evidence="3">CBHHK067</strain>
    </source>
</reference>
<dbReference type="CDD" id="cd14475">
    <property type="entry name" value="SPX_SYG1_like"/>
    <property type="match status" value="1"/>
</dbReference>
<dbReference type="PANTHER" id="PTHR10783:SF103">
    <property type="entry name" value="SOLUTE CARRIER FAMILY 53 MEMBER 1"/>
    <property type="match status" value="1"/>
</dbReference>